<proteinExistence type="predicted"/>
<sequence>MANKNPNSKIDKRFQKVWEQFKDHHKTEGYKLVSIFDIYLPFWQCKQNVVIEKEMELDRFSRIILELVNSKITSHTEICAFLGIDEDSFVTVQFHFLIKNDLIRETQIGVYEITHEGLSFLQNKTKLKNIETVEFEYYITEKMDYLKNDLTQDFFDPNFPIDTQVSAGRKNNFSGYTVMQTHQVQKSESAKEIPHKQKPTYRFVSEQRNDFTSFFNKQFEDKNFYDFADSDLEAHKRSICFYGLLYENESNKDERFLEIRQSQKSVKNFINSEIENTLTNKATKYLKENADFV</sequence>
<accession>A0A3G8Z8U1</accession>
<dbReference type="EMBL" id="CP034160">
    <property type="protein sequence ID" value="AZI53769.1"/>
    <property type="molecule type" value="Genomic_DNA"/>
</dbReference>
<reference evidence="2" key="1">
    <citation type="submission" date="2018-11" db="EMBL/GenBank/DDBJ databases">
        <title>Proposal to divide the Flavobacteriaceae and reorganize its genera based on Amino Acid Identity values calculated from whole genome sequences.</title>
        <authorList>
            <person name="Nicholson A.C."/>
            <person name="Gulvik C.A."/>
            <person name="Whitney A.M."/>
            <person name="Sheth M."/>
            <person name="Batra D."/>
            <person name="Pryor J."/>
            <person name="Bernardet J.-F."/>
            <person name="Hugo C."/>
            <person name="Kampfer P."/>
            <person name="Newman J.D."/>
            <person name="McQuiston J.R."/>
        </authorList>
    </citation>
    <scope>NUCLEOTIDE SEQUENCE [LARGE SCALE GENOMIC DNA]</scope>
    <source>
        <strain evidence="2">H6466</strain>
    </source>
</reference>
<evidence type="ECO:0000313" key="2">
    <source>
        <dbReference type="Proteomes" id="UP000272316"/>
    </source>
</evidence>
<evidence type="ECO:0000313" key="1">
    <source>
        <dbReference type="EMBL" id="AZI53769.1"/>
    </source>
</evidence>
<dbReference type="RefSeq" id="WP_124985290.1">
    <property type="nucleotide sequence ID" value="NZ_CP034160.1"/>
</dbReference>
<dbReference type="AlphaFoldDB" id="A0A3G8Z8U1"/>
<dbReference type="Proteomes" id="UP000272316">
    <property type="component" value="Chromosome"/>
</dbReference>
<protein>
    <submittedName>
        <fullName evidence="1">Uncharacterized protein</fullName>
    </submittedName>
</protein>
<organism evidence="1 2">
    <name type="scientific">Epilithonimonas vandammei</name>
    <dbReference type="NCBI Taxonomy" id="2487072"/>
    <lineage>
        <taxon>Bacteria</taxon>
        <taxon>Pseudomonadati</taxon>
        <taxon>Bacteroidota</taxon>
        <taxon>Flavobacteriia</taxon>
        <taxon>Flavobacteriales</taxon>
        <taxon>Weeksellaceae</taxon>
        <taxon>Chryseobacterium group</taxon>
        <taxon>Epilithonimonas</taxon>
    </lineage>
</organism>
<gene>
    <name evidence="1" type="ORF">EIB75_00210</name>
</gene>
<name>A0A3G8Z8U1_9FLAO</name>
<dbReference type="KEGG" id="eva:EIB75_00210"/>